<dbReference type="RefSeq" id="WP_093032535.1">
    <property type="nucleotide sequence ID" value="NZ_FOAG01000002.1"/>
</dbReference>
<dbReference type="InterPro" id="IPR036390">
    <property type="entry name" value="WH_DNA-bd_sf"/>
</dbReference>
<dbReference type="STRING" id="1287727.SAMN05443999_102197"/>
<evidence type="ECO:0000313" key="2">
    <source>
        <dbReference type="EMBL" id="SEK75612.1"/>
    </source>
</evidence>
<proteinExistence type="predicted"/>
<dbReference type="InterPro" id="IPR000944">
    <property type="entry name" value="Tscrpt_reg_Rrf2"/>
</dbReference>
<dbReference type="OrthoDB" id="9795923at2"/>
<dbReference type="InterPro" id="IPR036388">
    <property type="entry name" value="WH-like_DNA-bd_sf"/>
</dbReference>
<dbReference type="GO" id="GO:0003700">
    <property type="term" value="F:DNA-binding transcription factor activity"/>
    <property type="evidence" value="ECO:0007669"/>
    <property type="project" value="TreeGrafter"/>
</dbReference>
<keyword evidence="1" id="KW-0238">DNA-binding</keyword>
<dbReference type="AlphaFoldDB" id="A0A1H7JM28"/>
<sequence>MRLTSFTDFGLRMLMRMASAPERAFSTTELAGEFGLSRNHLAKIMQHLAHSGLIETRRGGGGGATLAYAPQDIRLGDIVRQLEAGQSLVECMGTDGGACTLDGRCRLKTKLRRAEAAFLGELDSATLADIALPPAQHALFHTPKSQPGGK</sequence>
<dbReference type="GO" id="GO:0005829">
    <property type="term" value="C:cytosol"/>
    <property type="evidence" value="ECO:0007669"/>
    <property type="project" value="TreeGrafter"/>
</dbReference>
<protein>
    <submittedName>
        <fullName evidence="2">Transcriptional regulator, BadM/Rrf2 family</fullName>
    </submittedName>
</protein>
<evidence type="ECO:0000256" key="1">
    <source>
        <dbReference type="ARBA" id="ARBA00023125"/>
    </source>
</evidence>
<dbReference type="EMBL" id="FOAG01000002">
    <property type="protein sequence ID" value="SEK75612.1"/>
    <property type="molecule type" value="Genomic_DNA"/>
</dbReference>
<dbReference type="PROSITE" id="PS51197">
    <property type="entry name" value="HTH_RRF2_2"/>
    <property type="match status" value="1"/>
</dbReference>
<dbReference type="NCBIfam" id="TIGR00738">
    <property type="entry name" value="rrf2_super"/>
    <property type="match status" value="1"/>
</dbReference>
<dbReference type="Pfam" id="PF02082">
    <property type="entry name" value="Rrf2"/>
    <property type="match status" value="1"/>
</dbReference>
<dbReference type="Proteomes" id="UP000199582">
    <property type="component" value="Unassembled WGS sequence"/>
</dbReference>
<reference evidence="2 3" key="1">
    <citation type="submission" date="2016-10" db="EMBL/GenBank/DDBJ databases">
        <authorList>
            <person name="de Groot N.N."/>
        </authorList>
    </citation>
    <scope>NUCLEOTIDE SEQUENCE [LARGE SCALE GENOMIC DNA]</scope>
    <source>
        <strain evidence="2 3">DSM 100674</strain>
    </source>
</reference>
<dbReference type="SUPFAM" id="SSF46785">
    <property type="entry name" value="Winged helix' DNA-binding domain"/>
    <property type="match status" value="1"/>
</dbReference>
<dbReference type="PANTHER" id="PTHR33221">
    <property type="entry name" value="WINGED HELIX-TURN-HELIX TRANSCRIPTIONAL REGULATOR, RRF2 FAMILY"/>
    <property type="match status" value="1"/>
</dbReference>
<gene>
    <name evidence="2" type="ORF">SAMN05443999_102197</name>
</gene>
<dbReference type="GO" id="GO:0003677">
    <property type="term" value="F:DNA binding"/>
    <property type="evidence" value="ECO:0007669"/>
    <property type="project" value="UniProtKB-KW"/>
</dbReference>
<organism evidence="2 3">
    <name type="scientific">Roseovarius azorensis</name>
    <dbReference type="NCBI Taxonomy" id="1287727"/>
    <lineage>
        <taxon>Bacteria</taxon>
        <taxon>Pseudomonadati</taxon>
        <taxon>Pseudomonadota</taxon>
        <taxon>Alphaproteobacteria</taxon>
        <taxon>Rhodobacterales</taxon>
        <taxon>Roseobacteraceae</taxon>
        <taxon>Roseovarius</taxon>
    </lineage>
</organism>
<accession>A0A1H7JM28</accession>
<evidence type="ECO:0000313" key="3">
    <source>
        <dbReference type="Proteomes" id="UP000199582"/>
    </source>
</evidence>
<name>A0A1H7JM28_9RHOB</name>
<dbReference type="Gene3D" id="1.10.10.10">
    <property type="entry name" value="Winged helix-like DNA-binding domain superfamily/Winged helix DNA-binding domain"/>
    <property type="match status" value="1"/>
</dbReference>
<dbReference type="PANTHER" id="PTHR33221:SF4">
    <property type="entry name" value="HTH-TYPE TRANSCRIPTIONAL REPRESSOR NSRR"/>
    <property type="match status" value="1"/>
</dbReference>
<keyword evidence="3" id="KW-1185">Reference proteome</keyword>